<dbReference type="GO" id="GO:0005524">
    <property type="term" value="F:ATP binding"/>
    <property type="evidence" value="ECO:0007669"/>
    <property type="project" value="UniProtKB-UniRule"/>
</dbReference>
<evidence type="ECO:0000256" key="5">
    <source>
        <dbReference type="ARBA" id="ARBA00022777"/>
    </source>
</evidence>
<evidence type="ECO:0000256" key="3">
    <source>
        <dbReference type="ARBA" id="ARBA00022679"/>
    </source>
</evidence>
<dbReference type="InterPro" id="IPR017892">
    <property type="entry name" value="Pkinase_C"/>
</dbReference>
<dbReference type="EnsemblMetazoa" id="ASIC003223-RA">
    <property type="protein sequence ID" value="ASIC003223-PA"/>
    <property type="gene ID" value="ASIC003223"/>
</dbReference>
<dbReference type="VEuPathDB" id="VectorBase:ASIS001062"/>
<dbReference type="PROSITE" id="PS00108">
    <property type="entry name" value="PROTEIN_KINASE_ST"/>
    <property type="match status" value="1"/>
</dbReference>
<keyword evidence="2" id="KW-0597">Phosphoprotein</keyword>
<feature type="compositionally biased region" description="Gly residues" evidence="9">
    <location>
        <begin position="71"/>
        <end position="82"/>
    </location>
</feature>
<comment type="similarity">
    <text evidence="8">Belongs to the protein kinase superfamily.</text>
</comment>
<dbReference type="SUPFAM" id="SSF56112">
    <property type="entry name" value="Protein kinase-like (PK-like)"/>
    <property type="match status" value="2"/>
</dbReference>
<dbReference type="Pfam" id="PF00069">
    <property type="entry name" value="Pkinase"/>
    <property type="match status" value="1"/>
</dbReference>
<dbReference type="InterPro" id="IPR000719">
    <property type="entry name" value="Prot_kinase_dom"/>
</dbReference>
<evidence type="ECO:0000313" key="13">
    <source>
        <dbReference type="EnsemblMetazoa" id="ASIC003223-PA"/>
    </source>
</evidence>
<dbReference type="SMART" id="SM00133">
    <property type="entry name" value="S_TK_X"/>
    <property type="match status" value="1"/>
</dbReference>
<dbReference type="VEuPathDB" id="VectorBase:ASIC003223"/>
<dbReference type="OrthoDB" id="63267at2759"/>
<dbReference type="PROSITE" id="PS00107">
    <property type="entry name" value="PROTEIN_KINASE_ATP"/>
    <property type="match status" value="1"/>
</dbReference>
<evidence type="ECO:0000256" key="1">
    <source>
        <dbReference type="ARBA" id="ARBA00022527"/>
    </source>
</evidence>
<evidence type="ECO:0000313" key="12">
    <source>
        <dbReference type="EMBL" id="KFB36161.1"/>
    </source>
</evidence>
<dbReference type="EMBL" id="KE524725">
    <property type="protein sequence ID" value="KFB36161.1"/>
    <property type="molecule type" value="Genomic_DNA"/>
</dbReference>
<keyword evidence="4 7" id="KW-0547">Nucleotide-binding</keyword>
<organism evidence="12">
    <name type="scientific">Anopheles sinensis</name>
    <name type="common">Mosquito</name>
    <dbReference type="NCBI Taxonomy" id="74873"/>
    <lineage>
        <taxon>Eukaryota</taxon>
        <taxon>Metazoa</taxon>
        <taxon>Ecdysozoa</taxon>
        <taxon>Arthropoda</taxon>
        <taxon>Hexapoda</taxon>
        <taxon>Insecta</taxon>
        <taxon>Pterygota</taxon>
        <taxon>Neoptera</taxon>
        <taxon>Endopterygota</taxon>
        <taxon>Diptera</taxon>
        <taxon>Nematocera</taxon>
        <taxon>Culicoidea</taxon>
        <taxon>Culicidae</taxon>
        <taxon>Anophelinae</taxon>
        <taxon>Anopheles</taxon>
    </lineage>
</organism>
<dbReference type="SMART" id="SM00220">
    <property type="entry name" value="S_TKc"/>
    <property type="match status" value="1"/>
</dbReference>
<dbReference type="OMA" id="XAMAATS"/>
<dbReference type="EMBL" id="ATLV01011830">
    <property type="status" value="NOT_ANNOTATED_CDS"/>
    <property type="molecule type" value="Genomic_DNA"/>
</dbReference>
<evidence type="ECO:0000256" key="7">
    <source>
        <dbReference type="PROSITE-ProRule" id="PRU10141"/>
    </source>
</evidence>
<dbReference type="InterPro" id="IPR008271">
    <property type="entry name" value="Ser/Thr_kinase_AS"/>
</dbReference>
<dbReference type="Gene3D" id="1.10.510.10">
    <property type="entry name" value="Transferase(Phosphotransferase) domain 1"/>
    <property type="match status" value="2"/>
</dbReference>
<accession>A0A084VDW7</accession>
<feature type="domain" description="Protein kinase" evidence="10">
    <location>
        <begin position="53"/>
        <end position="380"/>
    </location>
</feature>
<dbReference type="GO" id="GO:0004674">
    <property type="term" value="F:protein serine/threonine kinase activity"/>
    <property type="evidence" value="ECO:0007669"/>
    <property type="project" value="UniProtKB-KW"/>
</dbReference>
<feature type="compositionally biased region" description="Basic residues" evidence="9">
    <location>
        <begin position="15"/>
        <end position="31"/>
    </location>
</feature>
<feature type="domain" description="AGC-kinase C-terminal" evidence="11">
    <location>
        <begin position="246"/>
        <end position="314"/>
    </location>
</feature>
<name>A0A084VDW7_ANOSI</name>
<evidence type="ECO:0000259" key="11">
    <source>
        <dbReference type="PROSITE" id="PS51285"/>
    </source>
</evidence>
<evidence type="ECO:0000256" key="6">
    <source>
        <dbReference type="ARBA" id="ARBA00022840"/>
    </source>
</evidence>
<dbReference type="AlphaFoldDB" id="A0A084VDW7"/>
<evidence type="ECO:0000259" key="10">
    <source>
        <dbReference type="PROSITE" id="PS50011"/>
    </source>
</evidence>
<proteinExistence type="inferred from homology"/>
<keyword evidence="6 7" id="KW-0067">ATP-binding</keyword>
<dbReference type="PROSITE" id="PS51285">
    <property type="entry name" value="AGC_KINASE_CTER"/>
    <property type="match status" value="1"/>
</dbReference>
<dbReference type="Gene3D" id="3.30.200.20">
    <property type="entry name" value="Phosphorylase Kinase, domain 1"/>
    <property type="match status" value="3"/>
</dbReference>
<evidence type="ECO:0000313" key="14">
    <source>
        <dbReference type="Proteomes" id="UP000030765"/>
    </source>
</evidence>
<dbReference type="EMBL" id="ATLV01011831">
    <property type="status" value="NOT_ANNOTATED_CDS"/>
    <property type="molecule type" value="Genomic_DNA"/>
</dbReference>
<keyword evidence="14" id="KW-1185">Reference proteome</keyword>
<feature type="region of interest" description="Disordered" evidence="9">
    <location>
        <begin position="63"/>
        <end position="85"/>
    </location>
</feature>
<dbReference type="Pfam" id="PF00433">
    <property type="entry name" value="Pkinase_C"/>
    <property type="match status" value="1"/>
</dbReference>
<dbReference type="PROSITE" id="PS50011">
    <property type="entry name" value="PROTEIN_KINASE_DOM"/>
    <property type="match status" value="1"/>
</dbReference>
<reference evidence="13" key="2">
    <citation type="submission" date="2020-05" db="UniProtKB">
        <authorList>
            <consortium name="EnsemblMetazoa"/>
        </authorList>
    </citation>
    <scope>IDENTIFICATION</scope>
</reference>
<dbReference type="InterPro" id="IPR011009">
    <property type="entry name" value="Kinase-like_dom_sf"/>
</dbReference>
<dbReference type="InterPro" id="IPR017441">
    <property type="entry name" value="Protein_kinase_ATP_BS"/>
</dbReference>
<feature type="binding site" evidence="7">
    <location>
        <position position="379"/>
    </location>
    <ligand>
        <name>ATP</name>
        <dbReference type="ChEBI" id="CHEBI:30616"/>
    </ligand>
</feature>
<keyword evidence="3" id="KW-0808">Transferase</keyword>
<dbReference type="STRING" id="74873.A0A084VDW7"/>
<evidence type="ECO:0000256" key="8">
    <source>
        <dbReference type="RuleBase" id="RU000304"/>
    </source>
</evidence>
<keyword evidence="5" id="KW-0418">Kinase</keyword>
<evidence type="ECO:0000256" key="9">
    <source>
        <dbReference type="SAM" id="MobiDB-lite"/>
    </source>
</evidence>
<dbReference type="PANTHER" id="PTHR24351">
    <property type="entry name" value="RIBOSOMAL PROTEIN S6 KINASE"/>
    <property type="match status" value="1"/>
</dbReference>
<protein>
    <submittedName>
        <fullName evidence="12">AGAP003040-PA-like protein</fullName>
    </submittedName>
    <submittedName>
        <fullName evidence="13">Non-specific serine/threonine protein kinase</fullName>
    </submittedName>
</protein>
<evidence type="ECO:0000256" key="4">
    <source>
        <dbReference type="ARBA" id="ARBA00022741"/>
    </source>
</evidence>
<reference evidence="12 14" key="1">
    <citation type="journal article" date="2014" name="BMC Genomics">
        <title>Genome sequence of Anopheles sinensis provides insight into genetics basis of mosquito competence for malaria parasites.</title>
        <authorList>
            <person name="Zhou D."/>
            <person name="Zhang D."/>
            <person name="Ding G."/>
            <person name="Shi L."/>
            <person name="Hou Q."/>
            <person name="Ye Y."/>
            <person name="Xu Y."/>
            <person name="Zhou H."/>
            <person name="Xiong C."/>
            <person name="Li S."/>
            <person name="Yu J."/>
            <person name="Hong S."/>
            <person name="Yu X."/>
            <person name="Zou P."/>
            <person name="Chen C."/>
            <person name="Chang X."/>
            <person name="Wang W."/>
            <person name="Lv Y."/>
            <person name="Sun Y."/>
            <person name="Ma L."/>
            <person name="Shen B."/>
            <person name="Zhu C."/>
        </authorList>
    </citation>
    <scope>NUCLEOTIDE SEQUENCE [LARGE SCALE GENOMIC DNA]</scope>
</reference>
<evidence type="ECO:0000256" key="2">
    <source>
        <dbReference type="ARBA" id="ARBA00022553"/>
    </source>
</evidence>
<feature type="region of interest" description="Disordered" evidence="9">
    <location>
        <begin position="1"/>
        <end position="33"/>
    </location>
</feature>
<dbReference type="Proteomes" id="UP000030765">
    <property type="component" value="Unassembled WGS sequence"/>
</dbReference>
<keyword evidence="1 8" id="KW-0723">Serine/threonine-protein kinase</keyword>
<sequence>MLDEDELPDGGGRYQQHHHQYHPHHHHHHQRVPADGTELLVGAEEAMDLDMGGGVVGVAGEGDMGQQLRGDGAGGGTGGNGNGSDEHEIDIKDIIREGHEKADPSQFELLKATLKVKDRVRSTNERNILADVGHAFIVKLHYAFQTPGKLYLILDFLRGGDLFTRLSKEVMFTEEDVKFYLAELALALNHLHSIGIIYRDLKPENILLDQPGSAESAAGTVKRNPLNRLGAGPNGIDDIKRHEFFANVDWDAFERKEVRPPFIPAVSRDDAFYFDSEYTNKSPKDSPGGPVSASAHEIFRGFSFIAPGLLDEQPNFANGSSMVMQQQPASRSPFSNEIPGVKPVAFGDEYVLMQELGRGTFSICRMCEHRTTKKHYAVKV</sequence>
<gene>
    <name evidence="12" type="ORF">ZHAS_00003223</name>
</gene>
<dbReference type="InterPro" id="IPR000961">
    <property type="entry name" value="AGC-kinase_C"/>
</dbReference>